<evidence type="ECO:0000313" key="1">
    <source>
        <dbReference type="EMBL" id="KAH7849000.1"/>
    </source>
</evidence>
<keyword evidence="2" id="KW-1185">Reference proteome</keyword>
<dbReference type="EMBL" id="CM037157">
    <property type="protein sequence ID" value="KAH7849000.1"/>
    <property type="molecule type" value="Genomic_DNA"/>
</dbReference>
<sequence length="207" mass="23479">MYNLRSFVSAQWPNVPADARKFGNCGNSIYWRSDVIRTPTIHGSIFSRKKAFSAFDDRRVHNGSNTKMEKCMQEEKHAGPVVQSSRKPFLPAWAKWCLGAILSLLPFGKKKWESFVRLEDEVEDVAEVVEKVASVAEKVSSKVADTLPEDSKLKGAAELVEYVSKEAEKDAQLIIELIHKVDKLKQEAVERVVEPILEQEIEKFTDE</sequence>
<comment type="caution">
    <text evidence="1">The sequence shown here is derived from an EMBL/GenBank/DDBJ whole genome shotgun (WGS) entry which is preliminary data.</text>
</comment>
<reference evidence="1 2" key="1">
    <citation type="journal article" date="2021" name="Hortic Res">
        <title>High-quality reference genome and annotation aids understanding of berry development for evergreen blueberry (Vaccinium darrowii).</title>
        <authorList>
            <person name="Yu J."/>
            <person name="Hulse-Kemp A.M."/>
            <person name="Babiker E."/>
            <person name="Staton M."/>
        </authorList>
    </citation>
    <scope>NUCLEOTIDE SEQUENCE [LARGE SCALE GENOMIC DNA]</scope>
    <source>
        <strain evidence="2">cv. NJ 8807/NJ 8810</strain>
        <tissue evidence="1">Young leaf</tissue>
    </source>
</reference>
<protein>
    <submittedName>
        <fullName evidence="1">Uncharacterized protein</fullName>
    </submittedName>
</protein>
<proteinExistence type="predicted"/>
<dbReference type="Proteomes" id="UP000828048">
    <property type="component" value="Chromosome 7"/>
</dbReference>
<name>A0ACB7Y6F1_9ERIC</name>
<gene>
    <name evidence="1" type="ORF">Vadar_011544</name>
</gene>
<accession>A0ACB7Y6F1</accession>
<organism evidence="1 2">
    <name type="scientific">Vaccinium darrowii</name>
    <dbReference type="NCBI Taxonomy" id="229202"/>
    <lineage>
        <taxon>Eukaryota</taxon>
        <taxon>Viridiplantae</taxon>
        <taxon>Streptophyta</taxon>
        <taxon>Embryophyta</taxon>
        <taxon>Tracheophyta</taxon>
        <taxon>Spermatophyta</taxon>
        <taxon>Magnoliopsida</taxon>
        <taxon>eudicotyledons</taxon>
        <taxon>Gunneridae</taxon>
        <taxon>Pentapetalae</taxon>
        <taxon>asterids</taxon>
        <taxon>Ericales</taxon>
        <taxon>Ericaceae</taxon>
        <taxon>Vaccinioideae</taxon>
        <taxon>Vaccinieae</taxon>
        <taxon>Vaccinium</taxon>
    </lineage>
</organism>
<evidence type="ECO:0000313" key="2">
    <source>
        <dbReference type="Proteomes" id="UP000828048"/>
    </source>
</evidence>